<keyword evidence="2" id="KW-0560">Oxidoreductase</keyword>
<dbReference type="InterPro" id="IPR020904">
    <property type="entry name" value="Sc_DH/Rdtase_CS"/>
</dbReference>
<gene>
    <name evidence="3" type="ORF">I2F25_11855</name>
</gene>
<dbReference type="SUPFAM" id="SSF51735">
    <property type="entry name" value="NAD(P)-binding Rossmann-fold domains"/>
    <property type="match status" value="1"/>
</dbReference>
<evidence type="ECO:0000256" key="2">
    <source>
        <dbReference type="ARBA" id="ARBA00023002"/>
    </source>
</evidence>
<dbReference type="Pfam" id="PF13561">
    <property type="entry name" value="adh_short_C2"/>
    <property type="match status" value="1"/>
</dbReference>
<dbReference type="Gene3D" id="3.40.50.720">
    <property type="entry name" value="NAD(P)-binding Rossmann-like Domain"/>
    <property type="match status" value="1"/>
</dbReference>
<comment type="similarity">
    <text evidence="1">Belongs to the short-chain dehydrogenases/reductases (SDR) family.</text>
</comment>
<proteinExistence type="inferred from homology"/>
<organism evidence="3 4">
    <name type="scientific">Acinetobacter pollinis</name>
    <dbReference type="NCBI Taxonomy" id="2605270"/>
    <lineage>
        <taxon>Bacteria</taxon>
        <taxon>Pseudomonadati</taxon>
        <taxon>Pseudomonadota</taxon>
        <taxon>Gammaproteobacteria</taxon>
        <taxon>Moraxellales</taxon>
        <taxon>Moraxellaceae</taxon>
        <taxon>Acinetobacter</taxon>
    </lineage>
</organism>
<dbReference type="RefSeq" id="WP_195772767.1">
    <property type="nucleotide sequence ID" value="NZ_VTDN01000013.1"/>
</dbReference>
<reference evidence="3 4" key="1">
    <citation type="submission" date="2019-08" db="EMBL/GenBank/DDBJ databases">
        <title>Five species of Acinetobacter isolated from floral nectar and animal pollinators.</title>
        <authorList>
            <person name="Hendry T.A."/>
        </authorList>
    </citation>
    <scope>NUCLEOTIDE SEQUENCE [LARGE SCALE GENOMIC DNA]</scope>
    <source>
        <strain evidence="3 4">MD18.27</strain>
    </source>
</reference>
<protein>
    <submittedName>
        <fullName evidence="3">SDR family oxidoreductase</fullName>
    </submittedName>
</protein>
<comment type="caution">
    <text evidence="3">The sequence shown here is derived from an EMBL/GenBank/DDBJ whole genome shotgun (WGS) entry which is preliminary data.</text>
</comment>
<dbReference type="PRINTS" id="PR00081">
    <property type="entry name" value="GDHRDH"/>
</dbReference>
<keyword evidence="4" id="KW-1185">Reference proteome</keyword>
<accession>A0ABU6DXW0</accession>
<sequence>MNYFNIHAQEQDLPGSDEQLKPHAEFIHKNYAGSHKLKGKVALITGGDSGIGRSVALHFAKEGAQVAITCLDTEVELADAEWVKDWIEKEGGVCKIYPVDLRESQNCKDLVHHVLEDFKRINILVNNAGTQFPNEDFATLTDEQWLNTFAVNIHSIFYLSKAVLPQFSSGDVIINTASVNAYVGPKALIDYSATKGAIISFTRALSNQLISQGIRVNAVAPGPVWTPLQPATWGKVDPESMENFGSDTPLGRCGQPSELGPAYVFLASQDSSFISGQTIHPNGGMMVGG</sequence>
<evidence type="ECO:0000313" key="4">
    <source>
        <dbReference type="Proteomes" id="UP001339883"/>
    </source>
</evidence>
<name>A0ABU6DXW0_9GAMM</name>
<dbReference type="InterPro" id="IPR036291">
    <property type="entry name" value="NAD(P)-bd_dom_sf"/>
</dbReference>
<dbReference type="PANTHER" id="PTHR48107">
    <property type="entry name" value="NADPH-DEPENDENT ALDEHYDE REDUCTASE-LIKE PROTEIN, CHLOROPLASTIC-RELATED"/>
    <property type="match status" value="1"/>
</dbReference>
<dbReference type="InterPro" id="IPR002347">
    <property type="entry name" value="SDR_fam"/>
</dbReference>
<dbReference type="EMBL" id="VTDN01000013">
    <property type="protein sequence ID" value="MEB5477727.1"/>
    <property type="molecule type" value="Genomic_DNA"/>
</dbReference>
<dbReference type="Proteomes" id="UP001339883">
    <property type="component" value="Unassembled WGS sequence"/>
</dbReference>
<dbReference type="PRINTS" id="PR00080">
    <property type="entry name" value="SDRFAMILY"/>
</dbReference>
<dbReference type="PROSITE" id="PS00061">
    <property type="entry name" value="ADH_SHORT"/>
    <property type="match status" value="1"/>
</dbReference>
<evidence type="ECO:0000256" key="1">
    <source>
        <dbReference type="ARBA" id="ARBA00006484"/>
    </source>
</evidence>
<evidence type="ECO:0000313" key="3">
    <source>
        <dbReference type="EMBL" id="MEB5477727.1"/>
    </source>
</evidence>
<dbReference type="PANTHER" id="PTHR48107:SF16">
    <property type="entry name" value="NADPH-DEPENDENT ALDEHYDE REDUCTASE 1, CHLOROPLASTIC"/>
    <property type="match status" value="1"/>
</dbReference>